<dbReference type="RefSeq" id="WP_245800877.1">
    <property type="nucleotide sequence ID" value="NZ_FUZF01000001.1"/>
</dbReference>
<dbReference type="Proteomes" id="UP000190150">
    <property type="component" value="Unassembled WGS sequence"/>
</dbReference>
<dbReference type="InterPro" id="IPR055642">
    <property type="entry name" value="DUF7218"/>
</dbReference>
<reference evidence="3" key="1">
    <citation type="submission" date="2017-02" db="EMBL/GenBank/DDBJ databases">
        <authorList>
            <person name="Varghese N."/>
            <person name="Submissions S."/>
        </authorList>
    </citation>
    <scope>NUCLEOTIDE SEQUENCE [LARGE SCALE GENOMIC DNA]</scope>
    <source>
        <strain evidence="3">DSM 24091</strain>
    </source>
</reference>
<evidence type="ECO:0000256" key="1">
    <source>
        <dbReference type="SAM" id="MobiDB-lite"/>
    </source>
</evidence>
<evidence type="ECO:0000313" key="2">
    <source>
        <dbReference type="EMBL" id="SKB37549.1"/>
    </source>
</evidence>
<dbReference type="EMBL" id="FUZF01000001">
    <property type="protein sequence ID" value="SKB37549.1"/>
    <property type="molecule type" value="Genomic_DNA"/>
</dbReference>
<sequence length="116" mass="12814">MNIQDLKITAGQMRSLIIAMINVDSHDSKTKSKSMAKNHGKQIKDDAKYEALRRDGASKEKAARIANSPNASKKGGKSSPMDERTKVELLSEAKKIGIKGRHDMTKSELINAIRNH</sequence>
<accession>A0A1T5ARQ8</accession>
<protein>
    <submittedName>
        <fullName evidence="2">Rho termination factor, N-terminal domain</fullName>
    </submittedName>
</protein>
<keyword evidence="3" id="KW-1185">Reference proteome</keyword>
<gene>
    <name evidence="2" type="ORF">SAMN05660841_00107</name>
</gene>
<dbReference type="STRING" id="1513896.SAMN05660841_00107"/>
<feature type="region of interest" description="Disordered" evidence="1">
    <location>
        <begin position="26"/>
        <end position="85"/>
    </location>
</feature>
<feature type="compositionally biased region" description="Basic and acidic residues" evidence="1">
    <location>
        <begin position="42"/>
        <end position="63"/>
    </location>
</feature>
<organism evidence="2 3">
    <name type="scientific">Sphingobacterium nematocida</name>
    <dbReference type="NCBI Taxonomy" id="1513896"/>
    <lineage>
        <taxon>Bacteria</taxon>
        <taxon>Pseudomonadati</taxon>
        <taxon>Bacteroidota</taxon>
        <taxon>Sphingobacteriia</taxon>
        <taxon>Sphingobacteriales</taxon>
        <taxon>Sphingobacteriaceae</taxon>
        <taxon>Sphingobacterium</taxon>
    </lineage>
</organism>
<name>A0A1T5ARQ8_9SPHI</name>
<dbReference type="AlphaFoldDB" id="A0A1T5ARQ8"/>
<dbReference type="Pfam" id="PF23855">
    <property type="entry name" value="DUF7218"/>
    <property type="match status" value="1"/>
</dbReference>
<feature type="compositionally biased region" description="Basic residues" evidence="1">
    <location>
        <begin position="31"/>
        <end position="41"/>
    </location>
</feature>
<proteinExistence type="predicted"/>
<evidence type="ECO:0000313" key="3">
    <source>
        <dbReference type="Proteomes" id="UP000190150"/>
    </source>
</evidence>